<evidence type="ECO:0000259" key="8">
    <source>
        <dbReference type="PROSITE" id="PS51328"/>
    </source>
</evidence>
<dbReference type="GO" id="GO:0005537">
    <property type="term" value="F:D-mannose binding"/>
    <property type="evidence" value="ECO:0007669"/>
    <property type="project" value="TreeGrafter"/>
</dbReference>
<dbReference type="AlphaFoldDB" id="A0A2N1JHB3"/>
<evidence type="ECO:0000256" key="6">
    <source>
        <dbReference type="SAM" id="Phobius"/>
    </source>
</evidence>
<dbReference type="GO" id="GO:0006888">
    <property type="term" value="P:endoplasmic reticulum to Golgi vesicle-mediated transport"/>
    <property type="evidence" value="ECO:0007669"/>
    <property type="project" value="TreeGrafter"/>
</dbReference>
<organism evidence="9 10">
    <name type="scientific">Malassezia vespertilionis</name>
    <dbReference type="NCBI Taxonomy" id="2020962"/>
    <lineage>
        <taxon>Eukaryota</taxon>
        <taxon>Fungi</taxon>
        <taxon>Dikarya</taxon>
        <taxon>Basidiomycota</taxon>
        <taxon>Ustilaginomycotina</taxon>
        <taxon>Malasseziomycetes</taxon>
        <taxon>Malasseziales</taxon>
        <taxon>Malasseziaceae</taxon>
        <taxon>Malassezia</taxon>
    </lineage>
</organism>
<dbReference type="GO" id="GO:0030134">
    <property type="term" value="C:COPII-coated ER to Golgi transport vesicle"/>
    <property type="evidence" value="ECO:0007669"/>
    <property type="project" value="TreeGrafter"/>
</dbReference>
<dbReference type="Pfam" id="PF03388">
    <property type="entry name" value="Lectin_leg-like"/>
    <property type="match status" value="1"/>
</dbReference>
<dbReference type="OrthoDB" id="270293at2759"/>
<keyword evidence="10" id="KW-1185">Reference proteome</keyword>
<dbReference type="PANTHER" id="PTHR12223">
    <property type="entry name" value="VESICULAR MANNOSE-BINDING LECTIN"/>
    <property type="match status" value="1"/>
</dbReference>
<evidence type="ECO:0000313" key="10">
    <source>
        <dbReference type="Proteomes" id="UP000232875"/>
    </source>
</evidence>
<proteinExistence type="predicted"/>
<feature type="chain" id="PRO_5014923124" description="L-type lectin-like domain-containing protein" evidence="7">
    <location>
        <begin position="20"/>
        <end position="354"/>
    </location>
</feature>
<feature type="signal peptide" evidence="7">
    <location>
        <begin position="1"/>
        <end position="19"/>
    </location>
</feature>
<evidence type="ECO:0000256" key="7">
    <source>
        <dbReference type="SAM" id="SignalP"/>
    </source>
</evidence>
<evidence type="ECO:0000256" key="5">
    <source>
        <dbReference type="ARBA" id="ARBA00023136"/>
    </source>
</evidence>
<comment type="subcellular location">
    <subcellularLocation>
        <location evidence="1">Membrane</location>
        <topology evidence="1">Single-pass type I membrane protein</topology>
    </subcellularLocation>
</comment>
<reference evidence="9 10" key="1">
    <citation type="submission" date="2017-10" db="EMBL/GenBank/DDBJ databases">
        <title>A novel species of cold-tolerant Malassezia isolated from bats.</title>
        <authorList>
            <person name="Lorch J.M."/>
            <person name="Palmer J.M."/>
            <person name="Vanderwolf K.J."/>
            <person name="Schmidt K.Z."/>
            <person name="Verant M.L."/>
            <person name="Weller T.J."/>
            <person name="Blehert D.S."/>
        </authorList>
    </citation>
    <scope>NUCLEOTIDE SEQUENCE [LARGE SCALE GENOMIC DNA]</scope>
    <source>
        <strain evidence="9 10">NWHC:44797-103</strain>
    </source>
</reference>
<evidence type="ECO:0000256" key="3">
    <source>
        <dbReference type="ARBA" id="ARBA00022729"/>
    </source>
</evidence>
<feature type="domain" description="L-type lectin-like" evidence="8">
    <location>
        <begin position="34"/>
        <end position="256"/>
    </location>
</feature>
<dbReference type="InterPro" id="IPR005052">
    <property type="entry name" value="Lectin_leg"/>
</dbReference>
<sequence length="354" mass="40438">MLPMLLVAAWWALLATVQAARFSGSNPSLQADAIVPMRSLSIFSPYVDSSLQNKYWDFGGDAIVDTNRYIRLTQDRPGEKGWLWSRVPIDANDFEITVEFSINGKSSTSHGDGFAVWLTSERATEGPVFGSCNKWHGVGFFFDTYPNTPHRKVFPSISVVENNGALEYNMDIDGKDQEIASCTAQLRRTNVETRFRITVVRDVYIELAIQNREWNQFTTCMRIPYIELERPYLGFSASTGHTSDNHNIVSVWTNALVYHSRTPADLEKHRLETFGEKTESKNWWSTNTDDPYPSRRKDNKTARQGRSFFGVIFAACYLLVKWTLISAAVGACGYFGYMYYRKRSRSVHSRRMMA</sequence>
<keyword evidence="2 6" id="KW-0812">Transmembrane</keyword>
<dbReference type="InterPro" id="IPR013320">
    <property type="entry name" value="ConA-like_dom_sf"/>
</dbReference>
<keyword evidence="3 7" id="KW-0732">Signal</keyword>
<evidence type="ECO:0000256" key="4">
    <source>
        <dbReference type="ARBA" id="ARBA00022989"/>
    </source>
</evidence>
<dbReference type="SUPFAM" id="SSF49899">
    <property type="entry name" value="Concanavalin A-like lectins/glucanases"/>
    <property type="match status" value="1"/>
</dbReference>
<evidence type="ECO:0000256" key="1">
    <source>
        <dbReference type="ARBA" id="ARBA00004479"/>
    </source>
</evidence>
<accession>A0A2N1JHB3</accession>
<feature type="transmembrane region" description="Helical" evidence="6">
    <location>
        <begin position="307"/>
        <end position="340"/>
    </location>
</feature>
<evidence type="ECO:0000256" key="2">
    <source>
        <dbReference type="ARBA" id="ARBA00022692"/>
    </source>
</evidence>
<dbReference type="CDD" id="cd07308">
    <property type="entry name" value="lectin_leg-like"/>
    <property type="match status" value="1"/>
</dbReference>
<dbReference type="Proteomes" id="UP000232875">
    <property type="component" value="Unassembled WGS sequence"/>
</dbReference>
<dbReference type="Gene3D" id="2.60.120.200">
    <property type="match status" value="1"/>
</dbReference>
<dbReference type="EMBL" id="KZ454987">
    <property type="protein sequence ID" value="PKI85931.1"/>
    <property type="molecule type" value="Genomic_DNA"/>
</dbReference>
<evidence type="ECO:0000313" key="9">
    <source>
        <dbReference type="EMBL" id="PKI85931.1"/>
    </source>
</evidence>
<dbReference type="GO" id="GO:0005789">
    <property type="term" value="C:endoplasmic reticulum membrane"/>
    <property type="evidence" value="ECO:0007669"/>
    <property type="project" value="TreeGrafter"/>
</dbReference>
<dbReference type="PROSITE" id="PS51328">
    <property type="entry name" value="L_LECTIN_LIKE"/>
    <property type="match status" value="1"/>
</dbReference>
<dbReference type="STRING" id="2020962.A0A2N1JHB3"/>
<dbReference type="GO" id="GO:0000139">
    <property type="term" value="C:Golgi membrane"/>
    <property type="evidence" value="ECO:0007669"/>
    <property type="project" value="TreeGrafter"/>
</dbReference>
<keyword evidence="4 6" id="KW-1133">Transmembrane helix</keyword>
<dbReference type="PANTHER" id="PTHR12223:SF45">
    <property type="entry name" value="RE50040P"/>
    <property type="match status" value="1"/>
</dbReference>
<keyword evidence="5 6" id="KW-0472">Membrane</keyword>
<dbReference type="GO" id="GO:0005793">
    <property type="term" value="C:endoplasmic reticulum-Golgi intermediate compartment"/>
    <property type="evidence" value="ECO:0007669"/>
    <property type="project" value="TreeGrafter"/>
</dbReference>
<name>A0A2N1JHB3_9BASI</name>
<dbReference type="InterPro" id="IPR051136">
    <property type="entry name" value="Intracellular_Lectin-GPT"/>
</dbReference>
<protein>
    <recommendedName>
        <fullName evidence="8">L-type lectin-like domain-containing protein</fullName>
    </recommendedName>
</protein>
<gene>
    <name evidence="9" type="ORF">MVES_000160</name>
</gene>